<dbReference type="Pfam" id="PF01522">
    <property type="entry name" value="Polysacc_deac_1"/>
    <property type="match status" value="1"/>
</dbReference>
<dbReference type="Gene3D" id="3.40.50.1110">
    <property type="entry name" value="SGNH hydrolase"/>
    <property type="match status" value="1"/>
</dbReference>
<dbReference type="SUPFAM" id="SSF52266">
    <property type="entry name" value="SGNH hydrolase"/>
    <property type="match status" value="1"/>
</dbReference>
<name>A0A3A1NMW7_9FLAO</name>
<dbReference type="Pfam" id="PF03629">
    <property type="entry name" value="SASA"/>
    <property type="match status" value="1"/>
</dbReference>
<evidence type="ECO:0000256" key="1">
    <source>
        <dbReference type="ARBA" id="ARBA00022801"/>
    </source>
</evidence>
<evidence type="ECO:0000313" key="4">
    <source>
        <dbReference type="EMBL" id="TXJ99081.1"/>
    </source>
</evidence>
<organism evidence="3 5">
    <name type="scientific">Flagellimonas pelagia</name>
    <dbReference type="NCBI Taxonomy" id="2306998"/>
    <lineage>
        <taxon>Bacteria</taxon>
        <taxon>Pseudomonadati</taxon>
        <taxon>Bacteroidota</taxon>
        <taxon>Flavobacteriia</taxon>
        <taxon>Flavobacteriales</taxon>
        <taxon>Flavobacteriaceae</taxon>
        <taxon>Flagellimonas</taxon>
    </lineage>
</organism>
<keyword evidence="1" id="KW-0378">Hydrolase</keyword>
<dbReference type="InterPro" id="IPR005181">
    <property type="entry name" value="SASA"/>
</dbReference>
<dbReference type="InterPro" id="IPR008979">
    <property type="entry name" value="Galactose-bd-like_sf"/>
</dbReference>
<dbReference type="PANTHER" id="PTHR22901:SF0">
    <property type="entry name" value="SIALATE O-ACETYLESTERASE"/>
    <property type="match status" value="1"/>
</dbReference>
<dbReference type="GO" id="GO:0016810">
    <property type="term" value="F:hydrolase activity, acting on carbon-nitrogen (but not peptide) bonds"/>
    <property type="evidence" value="ECO:0007669"/>
    <property type="project" value="InterPro"/>
</dbReference>
<dbReference type="Proteomes" id="UP000321621">
    <property type="component" value="Unassembled WGS sequence"/>
</dbReference>
<evidence type="ECO:0000313" key="3">
    <source>
        <dbReference type="EMBL" id="RIV46421.1"/>
    </source>
</evidence>
<dbReference type="RefSeq" id="WP_119646163.1">
    <property type="nucleotide sequence ID" value="NZ_QXFI01000011.1"/>
</dbReference>
<dbReference type="OrthoDB" id="9816001at2"/>
<dbReference type="Proteomes" id="UP000266691">
    <property type="component" value="Unassembled WGS sequence"/>
</dbReference>
<accession>A0A3A1NMW7</accession>
<dbReference type="GO" id="GO:0005975">
    <property type="term" value="P:carbohydrate metabolic process"/>
    <property type="evidence" value="ECO:0007669"/>
    <property type="project" value="InterPro"/>
</dbReference>
<dbReference type="Gene3D" id="3.20.20.370">
    <property type="entry name" value="Glycoside hydrolase/deacetylase"/>
    <property type="match status" value="1"/>
</dbReference>
<dbReference type="PROSITE" id="PS51677">
    <property type="entry name" value="NODB"/>
    <property type="match status" value="1"/>
</dbReference>
<dbReference type="EMBL" id="VNWK01000011">
    <property type="protein sequence ID" value="TXJ99081.1"/>
    <property type="molecule type" value="Genomic_DNA"/>
</dbReference>
<dbReference type="InterPro" id="IPR002509">
    <property type="entry name" value="NODB_dom"/>
</dbReference>
<dbReference type="AlphaFoldDB" id="A0A3A1NMW7"/>
<dbReference type="SUPFAM" id="SSF49785">
    <property type="entry name" value="Galactose-binding domain-like"/>
    <property type="match status" value="1"/>
</dbReference>
<dbReference type="InterPro" id="IPR036514">
    <property type="entry name" value="SGNH_hydro_sf"/>
</dbReference>
<keyword evidence="6" id="KW-1185">Reference proteome</keyword>
<evidence type="ECO:0000259" key="2">
    <source>
        <dbReference type="PROSITE" id="PS51677"/>
    </source>
</evidence>
<gene>
    <name evidence="3" type="ORF">D2V05_03465</name>
    <name evidence="4" type="ORF">FQ017_03445</name>
</gene>
<dbReference type="CDD" id="cd10967">
    <property type="entry name" value="CE4_GLA_like_6s"/>
    <property type="match status" value="1"/>
</dbReference>
<proteinExistence type="predicted"/>
<reference evidence="4 6" key="2">
    <citation type="submission" date="2019-07" db="EMBL/GenBank/DDBJ databases">
        <title>Draft genome of two Muricauda strains isolated from deep sea.</title>
        <authorList>
            <person name="Sun C."/>
        </authorList>
    </citation>
    <scope>NUCLEOTIDE SEQUENCE [LARGE SCALE GENOMIC DNA]</scope>
    <source>
        <strain evidence="4 6">72</strain>
    </source>
</reference>
<dbReference type="GO" id="GO:0001681">
    <property type="term" value="F:sialate O-acetylesterase activity"/>
    <property type="evidence" value="ECO:0007669"/>
    <property type="project" value="InterPro"/>
</dbReference>
<evidence type="ECO:0000313" key="5">
    <source>
        <dbReference type="Proteomes" id="UP000266691"/>
    </source>
</evidence>
<sequence length="889" mass="100430">MKNVILLSCLFLCSLGMGQIKLPKLIGDGVVLQRDSNIRLWGWASPNEKVELSFKGKKYQVVANKKGEWTIDLKPQKAGGPFTMLFRGNNEVEVKDILFGDVWIGAGQSNMVLPMERVKEKYPNEIGKANYPEIRNFFIPTLKSLKGPEKDLPSGVWKSAVGDDILTMGAVTYFFAKELYEKYHVPIGVINASVGGTPIQSWMSESGFKEFPKDLEIIQKNKNEAYTKQFTAKPPNPLPIIRDQGLTGSVKWFENQYVPKDWKNFYVPGYWEDQGVRDLNGVIWFRKEIEVPETMLGTDAKLFLGRIVDADEVYVNGTKVGNITYQYPPRRYTLAKGILKKGKNILTIRVTNYEGKGGFVPDKDYELVANGMGIDLMGKWQYKVGEVFSPTPPKKGYDQFWAQNQPTSLYNAMVAPLTNLSIRGILWYQGESNTGNPKPYKEYLPALIKDWRAQFNDPDAPFLYVQLANFQDVDYLPVESNWAELRNAQLKALSVPNTAMAVTIDLGEWNDIHPLNKKEVGERLALGAFKLAYGEDVVYMGPTYRSSKVRNGKMALYFDHVGSGLGSIDGEPLDRFEVAGINHKFVKATATMEGNTVVVENKDIPHPTYVRYAWADNPQGANLYNKEGLPASPFQNYDEELLDTIPWRGRKAAVVLTYDDALNVHLDNVAPLLDSLDLKGTFYVSTYSKAFRNRLDDWKKIAAHGHELGNHTIFHPCMGKKSRPWVNPNYDMNTYTVERMVDEIRINNTLLGALDGKKERTFAYTCGDFTVNGNNFFIDGLKDELVAARAVRSEMHGIDEVDLYNMDSYAIVDASGEEMIEKVKKAVETNSLLIFLFHGVGGEHSMDVSLSAHRELLEYLQQHDDEVWTATLMEVAKNVKNHQFGKRTN</sequence>
<comment type="caution">
    <text evidence="3">The sequence shown here is derived from an EMBL/GenBank/DDBJ whole genome shotgun (WGS) entry which is preliminary data.</text>
</comment>
<dbReference type="PANTHER" id="PTHR22901">
    <property type="entry name" value="SIALATE O-ACETYLESTERASE"/>
    <property type="match status" value="1"/>
</dbReference>
<evidence type="ECO:0000313" key="6">
    <source>
        <dbReference type="Proteomes" id="UP000321621"/>
    </source>
</evidence>
<dbReference type="InterPro" id="IPR039329">
    <property type="entry name" value="SIAE"/>
</dbReference>
<feature type="domain" description="NodB homology" evidence="2">
    <location>
        <begin position="652"/>
        <end position="870"/>
    </location>
</feature>
<dbReference type="Gene3D" id="2.60.120.260">
    <property type="entry name" value="Galactose-binding domain-like"/>
    <property type="match status" value="1"/>
</dbReference>
<dbReference type="GO" id="GO:0004553">
    <property type="term" value="F:hydrolase activity, hydrolyzing O-glycosyl compounds"/>
    <property type="evidence" value="ECO:0007669"/>
    <property type="project" value="InterPro"/>
</dbReference>
<dbReference type="SUPFAM" id="SSF88713">
    <property type="entry name" value="Glycoside hydrolase/deacetylase"/>
    <property type="match status" value="1"/>
</dbReference>
<protein>
    <submittedName>
        <fullName evidence="4">Polysaccharide deacetylase family protein</fullName>
    </submittedName>
</protein>
<dbReference type="EMBL" id="QXFI01000011">
    <property type="protein sequence ID" value="RIV46421.1"/>
    <property type="molecule type" value="Genomic_DNA"/>
</dbReference>
<reference evidence="3 5" key="1">
    <citation type="submission" date="2018-08" db="EMBL/GenBank/DDBJ databases">
        <title>Proposal of Muricauda 72 sp.nov. and Muricauda NH166 sp.nov., isolated from seawater.</title>
        <authorList>
            <person name="Cheng H."/>
            <person name="Wu Y.-H."/>
            <person name="Guo L.-L."/>
            <person name="Xu X.-W."/>
        </authorList>
    </citation>
    <scope>NUCLEOTIDE SEQUENCE [LARGE SCALE GENOMIC DNA]</scope>
    <source>
        <strain evidence="3 5">72</strain>
    </source>
</reference>
<dbReference type="InterPro" id="IPR011330">
    <property type="entry name" value="Glyco_hydro/deAcase_b/a-brl"/>
</dbReference>